<sequence>MPDVRYMPGHLIRRLHQMSTRTFSRCMQEAGQDMTPVQFAALDAVAANPGMDQAAIAARIGYDKATIGGVIDRLEQKKLVVRHPSPHDRRARLVEPTEAGRARLAALSPLVAAFQDDILAPLTAEERETFVALAAKVVRP</sequence>
<protein>
    <submittedName>
        <fullName evidence="2">MarR family transcriptional regulator</fullName>
    </submittedName>
</protein>
<dbReference type="InterPro" id="IPR036390">
    <property type="entry name" value="WH_DNA-bd_sf"/>
</dbReference>
<dbReference type="InterPro" id="IPR000835">
    <property type="entry name" value="HTH_MarR-typ"/>
</dbReference>
<feature type="domain" description="HTH marR-type" evidence="1">
    <location>
        <begin position="8"/>
        <end position="139"/>
    </location>
</feature>
<evidence type="ECO:0000259" key="1">
    <source>
        <dbReference type="PROSITE" id="PS50995"/>
    </source>
</evidence>
<dbReference type="PANTHER" id="PTHR33164:SF95">
    <property type="entry name" value="TRANSCRIPTIONAL REGULATOR"/>
    <property type="match status" value="1"/>
</dbReference>
<dbReference type="Pfam" id="PF12802">
    <property type="entry name" value="MarR_2"/>
    <property type="match status" value="1"/>
</dbReference>
<dbReference type="PRINTS" id="PR00598">
    <property type="entry name" value="HTHMARR"/>
</dbReference>
<dbReference type="SMART" id="SM00347">
    <property type="entry name" value="HTH_MARR"/>
    <property type="match status" value="1"/>
</dbReference>
<dbReference type="InterPro" id="IPR039422">
    <property type="entry name" value="MarR/SlyA-like"/>
</dbReference>
<accession>A0A1J0WJY8</accession>
<evidence type="ECO:0000313" key="2">
    <source>
        <dbReference type="EMBL" id="APE44488.1"/>
    </source>
</evidence>
<dbReference type="InterPro" id="IPR036388">
    <property type="entry name" value="WH-like_DNA-bd_sf"/>
</dbReference>
<dbReference type="PROSITE" id="PS50995">
    <property type="entry name" value="HTH_MARR_2"/>
    <property type="match status" value="1"/>
</dbReference>
<evidence type="ECO:0000313" key="3">
    <source>
        <dbReference type="Proteomes" id="UP000181897"/>
    </source>
</evidence>
<dbReference type="KEGG" id="suam:BOO69_14495"/>
<organism evidence="2 3">
    <name type="scientific">Sulfitobacter alexandrii</name>
    <dbReference type="NCBI Taxonomy" id="1917485"/>
    <lineage>
        <taxon>Bacteria</taxon>
        <taxon>Pseudomonadati</taxon>
        <taxon>Pseudomonadota</taxon>
        <taxon>Alphaproteobacteria</taxon>
        <taxon>Rhodobacterales</taxon>
        <taxon>Roseobacteraceae</taxon>
        <taxon>Sulfitobacter</taxon>
    </lineage>
</organism>
<dbReference type="Proteomes" id="UP000181897">
    <property type="component" value="Chromosome"/>
</dbReference>
<proteinExistence type="predicted"/>
<dbReference type="Gene3D" id="1.10.10.10">
    <property type="entry name" value="Winged helix-like DNA-binding domain superfamily/Winged helix DNA-binding domain"/>
    <property type="match status" value="1"/>
</dbReference>
<keyword evidence="3" id="KW-1185">Reference proteome</keyword>
<dbReference type="AlphaFoldDB" id="A0A1J0WJY8"/>
<reference evidence="2 3" key="1">
    <citation type="submission" date="2016-11" db="EMBL/GenBank/DDBJ databases">
        <title>Complete genome sequence of Sulfitobacter sp. AM1-D1, a toxic bacteria associated with marine dinoflagellate Alexandrium minutum in East China Sea.</title>
        <authorList>
            <person name="Yang Q."/>
            <person name="Zhang X."/>
            <person name="Tian X."/>
        </authorList>
    </citation>
    <scope>NUCLEOTIDE SEQUENCE [LARGE SCALE GENOMIC DNA]</scope>
    <source>
        <strain evidence="2 3">AM1-D1</strain>
    </source>
</reference>
<gene>
    <name evidence="2" type="ORF">BOO69_14495</name>
</gene>
<dbReference type="GO" id="GO:0006950">
    <property type="term" value="P:response to stress"/>
    <property type="evidence" value="ECO:0007669"/>
    <property type="project" value="TreeGrafter"/>
</dbReference>
<dbReference type="GO" id="GO:0003700">
    <property type="term" value="F:DNA-binding transcription factor activity"/>
    <property type="evidence" value="ECO:0007669"/>
    <property type="project" value="InterPro"/>
</dbReference>
<dbReference type="EMBL" id="CP018076">
    <property type="protein sequence ID" value="APE44488.1"/>
    <property type="molecule type" value="Genomic_DNA"/>
</dbReference>
<name>A0A1J0WJY8_9RHOB</name>
<dbReference type="RefSeq" id="WP_071972830.1">
    <property type="nucleotide sequence ID" value="NZ_CP018076.1"/>
</dbReference>
<dbReference type="STRING" id="1917485.BOO69_14495"/>
<dbReference type="SUPFAM" id="SSF46785">
    <property type="entry name" value="Winged helix' DNA-binding domain"/>
    <property type="match status" value="1"/>
</dbReference>
<dbReference type="PANTHER" id="PTHR33164">
    <property type="entry name" value="TRANSCRIPTIONAL REGULATOR, MARR FAMILY"/>
    <property type="match status" value="1"/>
</dbReference>